<sequence>MAEYLSAIFRSYRDASDARQALAESDLCELDVFVFSLAASRGAPKSVLPTHEMDHAEYAAHGEWGLIAVNRFIEPQADCFVASISEDRRAGHALLVAADPPPALLVQICANLKDCGAFALRPPGSRWRLCNSH</sequence>
<evidence type="ECO:0000313" key="2">
    <source>
        <dbReference type="Proteomes" id="UP000592820"/>
    </source>
</evidence>
<dbReference type="EMBL" id="JACHDE010000011">
    <property type="protein sequence ID" value="MBB5402973.1"/>
    <property type="molecule type" value="Genomic_DNA"/>
</dbReference>
<proteinExistence type="predicted"/>
<accession>A0A7W8P618</accession>
<reference evidence="1 2" key="1">
    <citation type="submission" date="2020-08" db="EMBL/GenBank/DDBJ databases">
        <title>Genomic Encyclopedia of Type Strains, Phase IV (KMG-V): Genome sequencing to study the core and pangenomes of soil and plant-associated prokaryotes.</title>
        <authorList>
            <person name="Whitman W."/>
        </authorList>
    </citation>
    <scope>NUCLEOTIDE SEQUENCE [LARGE SCALE GENOMIC DNA]</scope>
    <source>
        <strain evidence="1 2">JPY162</strain>
    </source>
</reference>
<dbReference type="Proteomes" id="UP000592820">
    <property type="component" value="Unassembled WGS sequence"/>
</dbReference>
<name>A0A7W8P618_9BURK</name>
<evidence type="ECO:0000313" key="1">
    <source>
        <dbReference type="EMBL" id="MBB5402973.1"/>
    </source>
</evidence>
<gene>
    <name evidence="1" type="ORF">HDG41_005059</name>
</gene>
<dbReference type="AlphaFoldDB" id="A0A7W8P618"/>
<organism evidence="1 2">
    <name type="scientific">Paraburkholderia youngii</name>
    <dbReference type="NCBI Taxonomy" id="2782701"/>
    <lineage>
        <taxon>Bacteria</taxon>
        <taxon>Pseudomonadati</taxon>
        <taxon>Pseudomonadota</taxon>
        <taxon>Betaproteobacteria</taxon>
        <taxon>Burkholderiales</taxon>
        <taxon>Burkholderiaceae</taxon>
        <taxon>Paraburkholderia</taxon>
    </lineage>
</organism>
<comment type="caution">
    <text evidence="1">The sequence shown here is derived from an EMBL/GenBank/DDBJ whole genome shotgun (WGS) entry which is preliminary data.</text>
</comment>
<protein>
    <submittedName>
        <fullName evidence="1">Uncharacterized protein</fullName>
    </submittedName>
</protein>